<dbReference type="GO" id="GO:0005759">
    <property type="term" value="C:mitochondrial matrix"/>
    <property type="evidence" value="ECO:0007669"/>
    <property type="project" value="UniProtKB-SubCell"/>
</dbReference>
<keyword evidence="4 8" id="KW-0418">Kinase</keyword>
<reference evidence="10 11" key="1">
    <citation type="journal article" date="2018" name="MBio">
        <title>Comparative Genomics Reveals the Core Gene Toolbox for the Fungus-Insect Symbiosis.</title>
        <authorList>
            <person name="Wang Y."/>
            <person name="Stata M."/>
            <person name="Wang W."/>
            <person name="Stajich J.E."/>
            <person name="White M.M."/>
            <person name="Moncalvo J.M."/>
        </authorList>
    </citation>
    <scope>NUCLEOTIDE SEQUENCE [LARGE SCALE GENOMIC DNA]</scope>
    <source>
        <strain evidence="10 11">AUS-77-4</strain>
    </source>
</reference>
<dbReference type="InterPro" id="IPR036890">
    <property type="entry name" value="HATPase_C_sf"/>
</dbReference>
<keyword evidence="11" id="KW-1185">Reference proteome</keyword>
<comment type="similarity">
    <text evidence="1 8">Belongs to the PDK/BCKDK protein kinase family.</text>
</comment>
<keyword evidence="2 8" id="KW-0808">Transferase</keyword>
<protein>
    <recommendedName>
        <fullName evidence="8">Protein-serine/threonine kinase</fullName>
        <ecNumber evidence="8">2.7.11.-</ecNumber>
    </recommendedName>
</protein>
<evidence type="ECO:0000256" key="5">
    <source>
        <dbReference type="ARBA" id="ARBA00022840"/>
    </source>
</evidence>
<feature type="domain" description="Histidine kinase/HSP90-like ATPase" evidence="9">
    <location>
        <begin position="287"/>
        <end position="439"/>
    </location>
</feature>
<evidence type="ECO:0000256" key="1">
    <source>
        <dbReference type="ARBA" id="ARBA00006155"/>
    </source>
</evidence>
<dbReference type="PANTHER" id="PTHR11947:SF3">
    <property type="entry name" value="[PYRUVATE DEHYDROGENASE (ACETYL-TRANSFERRING)] KINASE, MITOCHONDRIAL"/>
    <property type="match status" value="1"/>
</dbReference>
<evidence type="ECO:0000313" key="10">
    <source>
        <dbReference type="EMBL" id="PVV00201.1"/>
    </source>
</evidence>
<dbReference type="Gene3D" id="3.30.565.10">
    <property type="entry name" value="Histidine kinase-like ATPase, C-terminal domain"/>
    <property type="match status" value="1"/>
</dbReference>
<comment type="caution">
    <text evidence="10">The sequence shown here is derived from an EMBL/GenBank/DDBJ whole genome shotgun (WGS) entry which is preliminary data.</text>
</comment>
<dbReference type="STRING" id="61424.A0A2T9Z6H5"/>
<evidence type="ECO:0000256" key="7">
    <source>
        <dbReference type="ARBA" id="ARBA00048201"/>
    </source>
</evidence>
<evidence type="ECO:0000313" key="11">
    <source>
        <dbReference type="Proteomes" id="UP000245699"/>
    </source>
</evidence>
<dbReference type="Gene3D" id="1.20.140.20">
    <property type="entry name" value="Alpha-ketoacid/pyruvate dehydrogenase kinase, N-terminal domain"/>
    <property type="match status" value="1"/>
</dbReference>
<dbReference type="SUPFAM" id="SSF69012">
    <property type="entry name" value="alpha-ketoacid dehydrogenase kinase, N-terminal domain"/>
    <property type="match status" value="1"/>
</dbReference>
<dbReference type="PRINTS" id="PR00344">
    <property type="entry name" value="BCTRLSENSOR"/>
</dbReference>
<keyword evidence="6 8" id="KW-0496">Mitochondrion</keyword>
<dbReference type="SUPFAM" id="SSF55874">
    <property type="entry name" value="ATPase domain of HSP90 chaperone/DNA topoisomerase II/histidine kinase"/>
    <property type="match status" value="1"/>
</dbReference>
<dbReference type="InterPro" id="IPR018955">
    <property type="entry name" value="BCDHK/PDK_N"/>
</dbReference>
<evidence type="ECO:0000259" key="9">
    <source>
        <dbReference type="SMART" id="SM00387"/>
    </source>
</evidence>
<dbReference type="GO" id="GO:0010906">
    <property type="term" value="P:regulation of glucose metabolic process"/>
    <property type="evidence" value="ECO:0007669"/>
    <property type="project" value="TreeGrafter"/>
</dbReference>
<dbReference type="Pfam" id="PF02518">
    <property type="entry name" value="HATPase_c"/>
    <property type="match status" value="1"/>
</dbReference>
<gene>
    <name evidence="10" type="ORF">BB559_000040</name>
</gene>
<dbReference type="OrthoDB" id="241648at2759"/>
<dbReference type="GO" id="GO:0005524">
    <property type="term" value="F:ATP binding"/>
    <property type="evidence" value="ECO:0007669"/>
    <property type="project" value="UniProtKB-UniRule"/>
</dbReference>
<dbReference type="SMART" id="SM00387">
    <property type="entry name" value="HATPase_c"/>
    <property type="match status" value="1"/>
</dbReference>
<comment type="subcellular location">
    <subcellularLocation>
        <location evidence="8">Mitochondrion matrix</location>
    </subcellularLocation>
</comment>
<dbReference type="InterPro" id="IPR004358">
    <property type="entry name" value="Sig_transdc_His_kin-like_C"/>
</dbReference>
<dbReference type="InterPro" id="IPR039028">
    <property type="entry name" value="BCKD/PDK"/>
</dbReference>
<comment type="catalytic activity">
    <reaction evidence="7">
        <text>L-seryl-[pyruvate dehydrogenase E1 alpha subunit] + ATP = O-phospho-L-seryl-[pyruvate dehydrogenase E1 alpha subunit] + ADP + H(+)</text>
        <dbReference type="Rhea" id="RHEA:23052"/>
        <dbReference type="Rhea" id="RHEA-COMP:13689"/>
        <dbReference type="Rhea" id="RHEA-COMP:13690"/>
        <dbReference type="ChEBI" id="CHEBI:15378"/>
        <dbReference type="ChEBI" id="CHEBI:29999"/>
        <dbReference type="ChEBI" id="CHEBI:30616"/>
        <dbReference type="ChEBI" id="CHEBI:83421"/>
        <dbReference type="ChEBI" id="CHEBI:456216"/>
        <dbReference type="EC" id="2.7.11.2"/>
    </reaction>
</comment>
<dbReference type="GO" id="GO:0004740">
    <property type="term" value="F:pyruvate dehydrogenase (acetyl-transferring) kinase activity"/>
    <property type="evidence" value="ECO:0007669"/>
    <property type="project" value="UniProtKB-EC"/>
</dbReference>
<keyword evidence="5 8" id="KW-0067">ATP-binding</keyword>
<evidence type="ECO:0000256" key="3">
    <source>
        <dbReference type="ARBA" id="ARBA00022741"/>
    </source>
</evidence>
<evidence type="ECO:0000256" key="8">
    <source>
        <dbReference type="RuleBase" id="RU366032"/>
    </source>
</evidence>
<dbReference type="InterPro" id="IPR036784">
    <property type="entry name" value="AK/P_DHK_N_sf"/>
</dbReference>
<evidence type="ECO:0000256" key="2">
    <source>
        <dbReference type="ARBA" id="ARBA00022679"/>
    </source>
</evidence>
<evidence type="ECO:0000256" key="4">
    <source>
        <dbReference type="ARBA" id="ARBA00022777"/>
    </source>
</evidence>
<dbReference type="EMBL" id="MBFT01000002">
    <property type="protein sequence ID" value="PVV00201.1"/>
    <property type="molecule type" value="Genomic_DNA"/>
</dbReference>
<dbReference type="InterPro" id="IPR003594">
    <property type="entry name" value="HATPase_dom"/>
</dbReference>
<dbReference type="EC" id="2.7.11.-" evidence="8"/>
<evidence type="ECO:0000256" key="6">
    <source>
        <dbReference type="ARBA" id="ARBA00023128"/>
    </source>
</evidence>
<keyword evidence="3 8" id="KW-0547">Nucleotide-binding</keyword>
<dbReference type="Proteomes" id="UP000245699">
    <property type="component" value="Unassembled WGS sequence"/>
</dbReference>
<sequence>MSIPSHTTQALKHFFGQDITRVSLSQLYTLGRYLLKKKDLPNYKTFEIPTNFLYKELPIRLSQCIKGFYMGISPYSLHKIPSFHNILQGYTNDFEKLVSLPPPDNAKNDEVFMETLREMNKWHQTNLSLINQGLRELSTAIKIGDPAIVPNYLLEDGKPNLEAASSPAILKDGEIKWVSNYKTIKKYDIDPKNNATFWNKDPTQQYAESRTIKFFEWFYSMCLGTQLLIEDQIYVRDHGKNYVRKITPFKVLEQAVGDARKVARNYYGIEPPNVKIIAPNPNVTTVYIPHFLHSILFELLKNSLRATMDFYKDKPNSKLPDLKLIMVEGVEDLTFKVSDEGGGIPYSQVENIWSYINKNAVSYPPHTYTNPFDSSFNLNEAVKPKNSESSEPYSHSPLFGYGIGLPTARLIARYFGGDLDVVSMEGYGSDFYLHLHRSGNVAESTPDINSMSIASASSSVSDLIDSLYDTKKSNKKTNVY</sequence>
<dbReference type="PANTHER" id="PTHR11947">
    <property type="entry name" value="PYRUVATE DEHYDROGENASE KINASE"/>
    <property type="match status" value="1"/>
</dbReference>
<organism evidence="10 11">
    <name type="scientific">Furculomyces boomerangus</name>
    <dbReference type="NCBI Taxonomy" id="61424"/>
    <lineage>
        <taxon>Eukaryota</taxon>
        <taxon>Fungi</taxon>
        <taxon>Fungi incertae sedis</taxon>
        <taxon>Zoopagomycota</taxon>
        <taxon>Kickxellomycotina</taxon>
        <taxon>Harpellomycetes</taxon>
        <taxon>Harpellales</taxon>
        <taxon>Harpellaceae</taxon>
        <taxon>Furculomyces</taxon>
    </lineage>
</organism>
<dbReference type="Pfam" id="PF10436">
    <property type="entry name" value="BCDHK_Adom3"/>
    <property type="match status" value="1"/>
</dbReference>
<accession>A0A2T9Z6H5</accession>
<proteinExistence type="inferred from homology"/>
<dbReference type="AlphaFoldDB" id="A0A2T9Z6H5"/>
<name>A0A2T9Z6H5_9FUNG</name>